<dbReference type="AlphaFoldDB" id="A0A0D3FJK7"/>
<dbReference type="HOGENOM" id="CLU_2416774_0_0_1"/>
<keyword evidence="3" id="KW-1185">Reference proteome</keyword>
<evidence type="ECO:0000313" key="3">
    <source>
        <dbReference type="Proteomes" id="UP000026960"/>
    </source>
</evidence>
<sequence>MKHPYPSLSSTLLTTPEPATPASSRCHRRWLPHRCVLPQQAEAISYIRVISGYYVCEYMHCLSDQIDSTKELDIIYIRDQVDHSVWIKAVQE</sequence>
<dbReference type="Proteomes" id="UP000026960">
    <property type="component" value="Chromosome 3"/>
</dbReference>
<feature type="region of interest" description="Disordered" evidence="1">
    <location>
        <begin position="1"/>
        <end position="22"/>
    </location>
</feature>
<organism evidence="2">
    <name type="scientific">Oryza barthii</name>
    <dbReference type="NCBI Taxonomy" id="65489"/>
    <lineage>
        <taxon>Eukaryota</taxon>
        <taxon>Viridiplantae</taxon>
        <taxon>Streptophyta</taxon>
        <taxon>Embryophyta</taxon>
        <taxon>Tracheophyta</taxon>
        <taxon>Spermatophyta</taxon>
        <taxon>Magnoliopsida</taxon>
        <taxon>Liliopsida</taxon>
        <taxon>Poales</taxon>
        <taxon>Poaceae</taxon>
        <taxon>BOP clade</taxon>
        <taxon>Oryzoideae</taxon>
        <taxon>Oryzeae</taxon>
        <taxon>Oryzinae</taxon>
        <taxon>Oryza</taxon>
    </lineage>
</organism>
<accession>A0A0D3FJK7</accession>
<proteinExistence type="predicted"/>
<evidence type="ECO:0000256" key="1">
    <source>
        <dbReference type="SAM" id="MobiDB-lite"/>
    </source>
</evidence>
<reference evidence="2" key="1">
    <citation type="journal article" date="2009" name="Rice">
        <title>De Novo Next Generation Sequencing of Plant Genomes.</title>
        <authorList>
            <person name="Rounsley S."/>
            <person name="Marri P.R."/>
            <person name="Yu Y."/>
            <person name="He R."/>
            <person name="Sisneros N."/>
            <person name="Goicoechea J.L."/>
            <person name="Lee S.J."/>
            <person name="Angelova A."/>
            <person name="Kudrna D."/>
            <person name="Luo M."/>
            <person name="Affourtit J."/>
            <person name="Desany B."/>
            <person name="Knight J."/>
            <person name="Niazi F."/>
            <person name="Egholm M."/>
            <person name="Wing R.A."/>
        </authorList>
    </citation>
    <scope>NUCLEOTIDE SEQUENCE [LARGE SCALE GENOMIC DNA]</scope>
    <source>
        <strain evidence="2">cv. IRGC 105608</strain>
    </source>
</reference>
<dbReference type="Gramene" id="OBART03G20780.1">
    <property type="protein sequence ID" value="OBART03G20780.1"/>
    <property type="gene ID" value="OBART03G20780"/>
</dbReference>
<protein>
    <submittedName>
        <fullName evidence="2">Uncharacterized protein</fullName>
    </submittedName>
</protein>
<name>A0A0D3FJK7_9ORYZ</name>
<dbReference type="PaxDb" id="65489-OBART03G20780.1"/>
<reference evidence="2" key="2">
    <citation type="submission" date="2015-03" db="UniProtKB">
        <authorList>
            <consortium name="EnsemblPlants"/>
        </authorList>
    </citation>
    <scope>IDENTIFICATION</scope>
</reference>
<dbReference type="EnsemblPlants" id="OBART03G20780.1">
    <property type="protein sequence ID" value="OBART03G20780.1"/>
    <property type="gene ID" value="OBART03G20780"/>
</dbReference>
<evidence type="ECO:0000313" key="2">
    <source>
        <dbReference type="EnsemblPlants" id="OBART03G20780.1"/>
    </source>
</evidence>